<accession>A0A165CQV3</accession>
<feature type="region of interest" description="Disordered" evidence="1">
    <location>
        <begin position="49"/>
        <end position="72"/>
    </location>
</feature>
<dbReference type="AlphaFoldDB" id="A0A165CQV3"/>
<evidence type="ECO:0000313" key="3">
    <source>
        <dbReference type="Proteomes" id="UP000076842"/>
    </source>
</evidence>
<organism evidence="2 3">
    <name type="scientific">Calocera cornea HHB12733</name>
    <dbReference type="NCBI Taxonomy" id="1353952"/>
    <lineage>
        <taxon>Eukaryota</taxon>
        <taxon>Fungi</taxon>
        <taxon>Dikarya</taxon>
        <taxon>Basidiomycota</taxon>
        <taxon>Agaricomycotina</taxon>
        <taxon>Dacrymycetes</taxon>
        <taxon>Dacrymycetales</taxon>
        <taxon>Dacrymycetaceae</taxon>
        <taxon>Calocera</taxon>
    </lineage>
</organism>
<dbReference type="EMBL" id="KV424119">
    <property type="protein sequence ID" value="KZT51219.1"/>
    <property type="molecule type" value="Genomic_DNA"/>
</dbReference>
<evidence type="ECO:0000313" key="2">
    <source>
        <dbReference type="EMBL" id="KZT51219.1"/>
    </source>
</evidence>
<name>A0A165CQV3_9BASI</name>
<dbReference type="Proteomes" id="UP000076842">
    <property type="component" value="Unassembled WGS sequence"/>
</dbReference>
<sequence>MYIMGWGDILQSHNYIAFHGGAAKSALCNVWPQLHFHCSSHTSTMTSNVDDTYQSSSRNAPDNNDSVYLEQQSSGGLTSETSQIQQYMHCGADLEGWNLVNFIVNTYEETFEEVSISSSGCPRNRRSLYNSSYKFHDSCCWVHHPLDHNTLPSFVGKWPPQSNNKSQFELYCTSMLLLFKPWRSLADLLLPNTTVQQSFSSFESSTTEEALAMMSNMQYFYNCQVPITEQMQAVDMSNTIHSMHDDALDSSGSDMDDNGSNYLSFNLEHWSETDWKILEASQHPERDLAFGWQAVQIGESARLFPTGLHSWSPMNGVLSSPDFVSANIAMQSVWESALVLDVQSSGMANCEPLNFPSSTLIAPTVQQVDNLLSNPES</sequence>
<protein>
    <submittedName>
        <fullName evidence="2">Uncharacterized protein</fullName>
    </submittedName>
</protein>
<proteinExistence type="predicted"/>
<evidence type="ECO:0000256" key="1">
    <source>
        <dbReference type="SAM" id="MobiDB-lite"/>
    </source>
</evidence>
<dbReference type="STRING" id="1353952.A0A165CQV3"/>
<keyword evidence="3" id="KW-1185">Reference proteome</keyword>
<dbReference type="InParanoid" id="A0A165CQV3"/>
<reference evidence="2 3" key="1">
    <citation type="journal article" date="2016" name="Mol. Biol. Evol.">
        <title>Comparative Genomics of Early-Diverging Mushroom-Forming Fungi Provides Insights into the Origins of Lignocellulose Decay Capabilities.</title>
        <authorList>
            <person name="Nagy L.G."/>
            <person name="Riley R."/>
            <person name="Tritt A."/>
            <person name="Adam C."/>
            <person name="Daum C."/>
            <person name="Floudas D."/>
            <person name="Sun H."/>
            <person name="Yadav J.S."/>
            <person name="Pangilinan J."/>
            <person name="Larsson K.H."/>
            <person name="Matsuura K."/>
            <person name="Barry K."/>
            <person name="Labutti K."/>
            <person name="Kuo R."/>
            <person name="Ohm R.A."/>
            <person name="Bhattacharya S.S."/>
            <person name="Shirouzu T."/>
            <person name="Yoshinaga Y."/>
            <person name="Martin F.M."/>
            <person name="Grigoriev I.V."/>
            <person name="Hibbett D.S."/>
        </authorList>
    </citation>
    <scope>NUCLEOTIDE SEQUENCE [LARGE SCALE GENOMIC DNA]</scope>
    <source>
        <strain evidence="2 3">HHB12733</strain>
    </source>
</reference>
<gene>
    <name evidence="2" type="ORF">CALCODRAFT_512834</name>
</gene>
<dbReference type="OrthoDB" id="3259294at2759"/>